<dbReference type="AlphaFoldDB" id="A0A174GXP6"/>
<organism evidence="1 2">
    <name type="scientific">Fusicatenibacter saccharivorans</name>
    <dbReference type="NCBI Taxonomy" id="1150298"/>
    <lineage>
        <taxon>Bacteria</taxon>
        <taxon>Bacillati</taxon>
        <taxon>Bacillota</taxon>
        <taxon>Clostridia</taxon>
        <taxon>Lachnospirales</taxon>
        <taxon>Lachnospiraceae</taxon>
        <taxon>Fusicatenibacter</taxon>
    </lineage>
</organism>
<gene>
    <name evidence="1" type="ORF">ERS852406_02546</name>
</gene>
<accession>A0A174GXP6</accession>
<name>A0A174GXP6_9FIRM</name>
<sequence>MNQEQEQNVEQMTPLDQMIAQDQLQMLKAAIPYASFGLQPSLAILSKLLELQRTIQLFSRPADLSMMSVDAPHISPLEMLQDISRFAAGPQRDLLSQMFQTMQMVQMLQNINPGNEEDLL</sequence>
<protein>
    <submittedName>
        <fullName evidence="1">Uncharacterized protein</fullName>
    </submittedName>
</protein>
<proteinExistence type="predicted"/>
<dbReference type="RefSeq" id="WP_055228245.1">
    <property type="nucleotide sequence ID" value="NZ_CYYV01000012.1"/>
</dbReference>
<evidence type="ECO:0000313" key="1">
    <source>
        <dbReference type="EMBL" id="CUO67512.1"/>
    </source>
</evidence>
<dbReference type="Proteomes" id="UP000095706">
    <property type="component" value="Unassembled WGS sequence"/>
</dbReference>
<reference evidence="1 2" key="1">
    <citation type="submission" date="2015-09" db="EMBL/GenBank/DDBJ databases">
        <authorList>
            <consortium name="Pathogen Informatics"/>
        </authorList>
    </citation>
    <scope>NUCLEOTIDE SEQUENCE [LARGE SCALE GENOMIC DNA]</scope>
    <source>
        <strain evidence="1 2">2789STDY5608849</strain>
    </source>
</reference>
<evidence type="ECO:0000313" key="2">
    <source>
        <dbReference type="Proteomes" id="UP000095706"/>
    </source>
</evidence>
<dbReference type="EMBL" id="CYYV01000012">
    <property type="protein sequence ID" value="CUO67512.1"/>
    <property type="molecule type" value="Genomic_DNA"/>
</dbReference>